<evidence type="ECO:0000313" key="1">
    <source>
        <dbReference type="EMBL" id="QJA94953.1"/>
    </source>
</evidence>
<sequence>MYSKDHSVQIGYKKITIPRFKVFNKKVVISDGVIIRDGTIIYIGCQIGNKTMIGHYVIIREVTKIGAHCRIGHHVVFEGATEVGDHTAIHSQCHITSYTKIGSYVLMGPMTVTTNDPVMGHERKNIEVSPKGPIILNGARIAAGCVILPGITIGMEAMIGAGSLVTKDIPDYAIAYGRPAKVMGRIPDNALLKNNEVDI</sequence>
<dbReference type="InterPro" id="IPR011004">
    <property type="entry name" value="Trimer_LpxA-like_sf"/>
</dbReference>
<proteinExistence type="predicted"/>
<dbReference type="SUPFAM" id="SSF51161">
    <property type="entry name" value="Trimeric LpxA-like enzymes"/>
    <property type="match status" value="1"/>
</dbReference>
<dbReference type="AlphaFoldDB" id="A0A6M3LK98"/>
<dbReference type="PANTHER" id="PTHR43300:SF4">
    <property type="entry name" value="ACYL-[ACYL-CARRIER-PROTEIN]--UDP-N-ACETYLGLUCOSAMINE O-ACYLTRANSFERASE"/>
    <property type="match status" value="1"/>
</dbReference>
<name>A0A6M3LK98_9ZZZZ</name>
<dbReference type="InterPro" id="IPR001451">
    <property type="entry name" value="Hexapep"/>
</dbReference>
<dbReference type="PANTHER" id="PTHR43300">
    <property type="entry name" value="ACETYLTRANSFERASE"/>
    <property type="match status" value="1"/>
</dbReference>
<organism evidence="1">
    <name type="scientific">viral metagenome</name>
    <dbReference type="NCBI Taxonomy" id="1070528"/>
    <lineage>
        <taxon>unclassified sequences</taxon>
        <taxon>metagenomes</taxon>
        <taxon>organismal metagenomes</taxon>
    </lineage>
</organism>
<accession>A0A6M3LK98</accession>
<dbReference type="Gene3D" id="2.160.10.10">
    <property type="entry name" value="Hexapeptide repeat proteins"/>
    <property type="match status" value="1"/>
</dbReference>
<keyword evidence="1" id="KW-0808">Transferase</keyword>
<protein>
    <submittedName>
        <fullName evidence="1">Putative hexapeptide repeat-containing transferase</fullName>
    </submittedName>
</protein>
<dbReference type="CDD" id="cd03358">
    <property type="entry name" value="LbH_WxcM_N_like"/>
    <property type="match status" value="1"/>
</dbReference>
<dbReference type="InterPro" id="IPR050179">
    <property type="entry name" value="Trans_hexapeptide_repeat"/>
</dbReference>
<reference evidence="1" key="1">
    <citation type="submission" date="2020-03" db="EMBL/GenBank/DDBJ databases">
        <title>The deep terrestrial virosphere.</title>
        <authorList>
            <person name="Holmfeldt K."/>
            <person name="Nilsson E."/>
            <person name="Simone D."/>
            <person name="Lopez-Fernandez M."/>
            <person name="Wu X."/>
            <person name="de Brujin I."/>
            <person name="Lundin D."/>
            <person name="Andersson A."/>
            <person name="Bertilsson S."/>
            <person name="Dopson M."/>
        </authorList>
    </citation>
    <scope>NUCLEOTIDE SEQUENCE</scope>
    <source>
        <strain evidence="1">MM415B03695</strain>
    </source>
</reference>
<dbReference type="GO" id="GO:0016740">
    <property type="term" value="F:transferase activity"/>
    <property type="evidence" value="ECO:0007669"/>
    <property type="project" value="UniProtKB-KW"/>
</dbReference>
<dbReference type="Pfam" id="PF00132">
    <property type="entry name" value="Hexapep"/>
    <property type="match status" value="2"/>
</dbReference>
<dbReference type="EMBL" id="MT143274">
    <property type="protein sequence ID" value="QJA94953.1"/>
    <property type="molecule type" value="Genomic_DNA"/>
</dbReference>
<gene>
    <name evidence="1" type="ORF">MM415B03695_0010</name>
</gene>